<dbReference type="Proteomes" id="UP000609346">
    <property type="component" value="Unassembled WGS sequence"/>
</dbReference>
<evidence type="ECO:0000313" key="1">
    <source>
        <dbReference type="EMBL" id="MBD3918582.1"/>
    </source>
</evidence>
<proteinExistence type="predicted"/>
<evidence type="ECO:0000313" key="2">
    <source>
        <dbReference type="Proteomes" id="UP000609346"/>
    </source>
</evidence>
<dbReference type="Gene3D" id="2.60.120.560">
    <property type="entry name" value="Exo-inulinase, domain 1"/>
    <property type="match status" value="1"/>
</dbReference>
<sequence>MAYIEKYKRLQTSGLRREEFIKPVVMKMQKYSRKKMKFFRLMAKSCLLLGDYEYHGEHMAGSSPSLCGELEYESVRGYDIIGNLDEGGRRLVERRQRRRGYAFDMTTSDVEMNFVFETDVKVDASSPYGVGSLVFRSNADGSKSYVVSLDPNLVAFLLFCISIYRSLLMPVR</sequence>
<comment type="caution">
    <text evidence="1">The sequence shown here is derived from an EMBL/GenBank/DDBJ whole genome shotgun (WGS) entry which is preliminary data.</text>
</comment>
<name>A0ABR8MRG7_9BACL</name>
<keyword evidence="2" id="KW-1185">Reference proteome</keyword>
<gene>
    <name evidence="1" type="ORF">H8B09_07455</name>
</gene>
<dbReference type="EMBL" id="JACXZA010000002">
    <property type="protein sequence ID" value="MBD3918582.1"/>
    <property type="molecule type" value="Genomic_DNA"/>
</dbReference>
<organism evidence="1 2">
    <name type="scientific">Paenibacillus terricola</name>
    <dbReference type="NCBI Taxonomy" id="2763503"/>
    <lineage>
        <taxon>Bacteria</taxon>
        <taxon>Bacillati</taxon>
        <taxon>Bacillota</taxon>
        <taxon>Bacilli</taxon>
        <taxon>Bacillales</taxon>
        <taxon>Paenibacillaceae</taxon>
        <taxon>Paenibacillus</taxon>
    </lineage>
</organism>
<accession>A0ABR8MRG7</accession>
<protein>
    <submittedName>
        <fullName evidence="1">Uncharacterized protein</fullName>
    </submittedName>
</protein>
<dbReference type="RefSeq" id="WP_224753392.1">
    <property type="nucleotide sequence ID" value="NZ_JACXZA010000002.1"/>
</dbReference>
<reference evidence="1 2" key="1">
    <citation type="submission" date="2020-09" db="EMBL/GenBank/DDBJ databases">
        <title>Paenibacillus sp. strain PR3 16S rRNA gene Genome sequencing and assembly.</title>
        <authorList>
            <person name="Kim J."/>
        </authorList>
    </citation>
    <scope>NUCLEOTIDE SEQUENCE [LARGE SCALE GENOMIC DNA]</scope>
    <source>
        <strain evidence="1 2">PR3</strain>
    </source>
</reference>